<accession>A0AA35Y570</accession>
<dbReference type="Proteomes" id="UP001177003">
    <property type="component" value="Chromosome 0"/>
</dbReference>
<evidence type="ECO:0000313" key="3">
    <source>
        <dbReference type="Proteomes" id="UP001177003"/>
    </source>
</evidence>
<name>A0AA35Y570_LACSI</name>
<proteinExistence type="predicted"/>
<feature type="compositionally biased region" description="Basic and acidic residues" evidence="1">
    <location>
        <begin position="94"/>
        <end position="107"/>
    </location>
</feature>
<keyword evidence="3" id="KW-1185">Reference proteome</keyword>
<dbReference type="AlphaFoldDB" id="A0AA35Y570"/>
<feature type="region of interest" description="Disordered" evidence="1">
    <location>
        <begin position="94"/>
        <end position="133"/>
    </location>
</feature>
<evidence type="ECO:0000313" key="2">
    <source>
        <dbReference type="EMBL" id="CAI9261137.1"/>
    </source>
</evidence>
<sequence>MIILLPALIYFEVRNPEGQAAVLETHTVFAGVVIGNDSTSIINDTPMESASGKVTYAHCEVEKVIYGDMVAAENDKPEDVVVVDHSLKDIVTDRASKSSSRKLKDDVQYQNENSVSEDIIAAGSETHKGVDND</sequence>
<dbReference type="EMBL" id="OX465086">
    <property type="protein sequence ID" value="CAI9261137.1"/>
    <property type="molecule type" value="Genomic_DNA"/>
</dbReference>
<gene>
    <name evidence="2" type="ORF">LSALG_LOCUS1938</name>
</gene>
<evidence type="ECO:0000256" key="1">
    <source>
        <dbReference type="SAM" id="MobiDB-lite"/>
    </source>
</evidence>
<organism evidence="2 3">
    <name type="scientific">Lactuca saligna</name>
    <name type="common">Willowleaf lettuce</name>
    <dbReference type="NCBI Taxonomy" id="75948"/>
    <lineage>
        <taxon>Eukaryota</taxon>
        <taxon>Viridiplantae</taxon>
        <taxon>Streptophyta</taxon>
        <taxon>Embryophyta</taxon>
        <taxon>Tracheophyta</taxon>
        <taxon>Spermatophyta</taxon>
        <taxon>Magnoliopsida</taxon>
        <taxon>eudicotyledons</taxon>
        <taxon>Gunneridae</taxon>
        <taxon>Pentapetalae</taxon>
        <taxon>asterids</taxon>
        <taxon>campanulids</taxon>
        <taxon>Asterales</taxon>
        <taxon>Asteraceae</taxon>
        <taxon>Cichorioideae</taxon>
        <taxon>Cichorieae</taxon>
        <taxon>Lactucinae</taxon>
        <taxon>Lactuca</taxon>
    </lineage>
</organism>
<protein>
    <submittedName>
        <fullName evidence="2">Uncharacterized protein</fullName>
    </submittedName>
</protein>
<reference evidence="2" key="1">
    <citation type="submission" date="2023-04" db="EMBL/GenBank/DDBJ databases">
        <authorList>
            <person name="Vijverberg K."/>
            <person name="Xiong W."/>
            <person name="Schranz E."/>
        </authorList>
    </citation>
    <scope>NUCLEOTIDE SEQUENCE</scope>
</reference>